<keyword evidence="2" id="KW-1185">Reference proteome</keyword>
<dbReference type="Gene3D" id="3.90.1010.10">
    <property type="match status" value="1"/>
</dbReference>
<evidence type="ECO:0000313" key="2">
    <source>
        <dbReference type="Proteomes" id="UP001185659"/>
    </source>
</evidence>
<dbReference type="EMBL" id="JAWLIP010000005">
    <property type="protein sequence ID" value="MDV6227256.1"/>
    <property type="molecule type" value="Genomic_DNA"/>
</dbReference>
<dbReference type="InterPro" id="IPR002871">
    <property type="entry name" value="NIF_FeS_clus_asmbl_NifU_N"/>
</dbReference>
<name>A0ABU4AM73_9HYPH</name>
<dbReference type="Proteomes" id="UP001185659">
    <property type="component" value="Unassembled WGS sequence"/>
</dbReference>
<comment type="caution">
    <text evidence="1">The sequence shown here is derived from an EMBL/GenBank/DDBJ whole genome shotgun (WGS) entry which is preliminary data.</text>
</comment>
<sequence>MSADADLAALYQRGLRDLAAGVRNDRRLVPADASITRTSRTCGSTVTLDVQWRGNAIGAIGWRTRACTLGMASTAIVVRHAAGETCAGVGEIAGLLRRLLAGEAVTFPEPWRDLAMFEAARAFPSRFGSILLPFEAVAGACAERGQPGTAL</sequence>
<dbReference type="SUPFAM" id="SSF82649">
    <property type="entry name" value="SufE/NifU"/>
    <property type="match status" value="1"/>
</dbReference>
<protein>
    <submittedName>
        <fullName evidence="1">Iron-sulfur cluster assembly scaffold protein</fullName>
    </submittedName>
</protein>
<gene>
    <name evidence="1" type="ORF">R2G56_13240</name>
</gene>
<dbReference type="RefSeq" id="WP_317561563.1">
    <property type="nucleotide sequence ID" value="NZ_JAWLIP010000005.1"/>
</dbReference>
<evidence type="ECO:0000313" key="1">
    <source>
        <dbReference type="EMBL" id="MDV6227256.1"/>
    </source>
</evidence>
<accession>A0ABU4AM73</accession>
<dbReference type="CDD" id="cd06664">
    <property type="entry name" value="IscU_like"/>
    <property type="match status" value="1"/>
</dbReference>
<proteinExistence type="predicted"/>
<reference evidence="1 2" key="1">
    <citation type="submission" date="2023-10" db="EMBL/GenBank/DDBJ databases">
        <authorList>
            <person name="Venkata Ramana C."/>
            <person name="Sasikala C."/>
            <person name="Dhurka M."/>
        </authorList>
    </citation>
    <scope>NUCLEOTIDE SEQUENCE [LARGE SCALE GENOMIC DNA]</scope>
    <source>
        <strain evidence="1 2">KCTC 32151</strain>
    </source>
</reference>
<organism evidence="1 2">
    <name type="scientific">Nitratireductor aquimarinus</name>
    <dbReference type="NCBI Taxonomy" id="889300"/>
    <lineage>
        <taxon>Bacteria</taxon>
        <taxon>Pseudomonadati</taxon>
        <taxon>Pseudomonadota</taxon>
        <taxon>Alphaproteobacteria</taxon>
        <taxon>Hyphomicrobiales</taxon>
        <taxon>Phyllobacteriaceae</taxon>
        <taxon>Nitratireductor</taxon>
    </lineage>
</organism>